<protein>
    <recommendedName>
        <fullName evidence="4">Tyr recombinase domain-containing protein</fullName>
    </recommendedName>
</protein>
<evidence type="ECO:0000313" key="2">
    <source>
        <dbReference type="EMBL" id="KAL3399792.1"/>
    </source>
</evidence>
<dbReference type="InterPro" id="IPR011010">
    <property type="entry name" value="DNA_brk_join_enz"/>
</dbReference>
<evidence type="ECO:0000313" key="3">
    <source>
        <dbReference type="Proteomes" id="UP001627154"/>
    </source>
</evidence>
<reference evidence="2 3" key="1">
    <citation type="journal article" date="2024" name="bioRxiv">
        <title>A reference genome for Trichogramma kaykai: A tiny desert-dwelling parasitoid wasp with competing sex-ratio distorters.</title>
        <authorList>
            <person name="Culotta J."/>
            <person name="Lindsey A.R."/>
        </authorList>
    </citation>
    <scope>NUCLEOTIDE SEQUENCE [LARGE SCALE GENOMIC DNA]</scope>
    <source>
        <strain evidence="2 3">KSX58</strain>
    </source>
</reference>
<evidence type="ECO:0008006" key="4">
    <source>
        <dbReference type="Google" id="ProtNLM"/>
    </source>
</evidence>
<dbReference type="InterPro" id="IPR013762">
    <property type="entry name" value="Integrase-like_cat_sf"/>
</dbReference>
<dbReference type="EMBL" id="JBJJXI010000055">
    <property type="protein sequence ID" value="KAL3399792.1"/>
    <property type="molecule type" value="Genomic_DNA"/>
</dbReference>
<dbReference type="Gene3D" id="1.10.443.10">
    <property type="entry name" value="Intergrase catalytic core"/>
    <property type="match status" value="1"/>
</dbReference>
<name>A0ABD2X4K9_9HYME</name>
<organism evidence="2 3">
    <name type="scientific">Trichogramma kaykai</name>
    <dbReference type="NCBI Taxonomy" id="54128"/>
    <lineage>
        <taxon>Eukaryota</taxon>
        <taxon>Metazoa</taxon>
        <taxon>Ecdysozoa</taxon>
        <taxon>Arthropoda</taxon>
        <taxon>Hexapoda</taxon>
        <taxon>Insecta</taxon>
        <taxon>Pterygota</taxon>
        <taxon>Neoptera</taxon>
        <taxon>Endopterygota</taxon>
        <taxon>Hymenoptera</taxon>
        <taxon>Apocrita</taxon>
        <taxon>Proctotrupomorpha</taxon>
        <taxon>Chalcidoidea</taxon>
        <taxon>Trichogrammatidae</taxon>
        <taxon>Trichogramma</taxon>
    </lineage>
</organism>
<accession>A0ABD2X4K9</accession>
<gene>
    <name evidence="2" type="ORF">TKK_007030</name>
</gene>
<evidence type="ECO:0000256" key="1">
    <source>
        <dbReference type="ARBA" id="ARBA00023172"/>
    </source>
</evidence>
<proteinExistence type="predicted"/>
<dbReference type="AlphaFoldDB" id="A0ABD2X4K9"/>
<dbReference type="SUPFAM" id="SSF56349">
    <property type="entry name" value="DNA breaking-rejoining enzymes"/>
    <property type="match status" value="1"/>
</dbReference>
<keyword evidence="1" id="KW-0233">DNA recombination</keyword>
<sequence>MLVKALITKNKIVRTFTITGEMFEICQQYINARPAVCKTNEFFLPYHKAKMINQCIGVNKFGSMPKEIALFLGLPNAKSYTGHSFRRTSATLFVDAGADSTVLKRHGGWKSSTVAEGYIATFCVQ</sequence>
<comment type="caution">
    <text evidence="2">The sequence shown here is derived from an EMBL/GenBank/DDBJ whole genome shotgun (WGS) entry which is preliminary data.</text>
</comment>
<dbReference type="Proteomes" id="UP001627154">
    <property type="component" value="Unassembled WGS sequence"/>
</dbReference>
<dbReference type="GO" id="GO:0006310">
    <property type="term" value="P:DNA recombination"/>
    <property type="evidence" value="ECO:0007669"/>
    <property type="project" value="UniProtKB-KW"/>
</dbReference>
<keyword evidence="3" id="KW-1185">Reference proteome</keyword>